<dbReference type="Gene3D" id="3.40.50.2000">
    <property type="entry name" value="Glycogen Phosphorylase B"/>
    <property type="match status" value="1"/>
</dbReference>
<gene>
    <name evidence="1" type="ORF">AB4876_13600</name>
</gene>
<dbReference type="EMBL" id="JBFRYA010000012">
    <property type="protein sequence ID" value="MEX1669950.1"/>
    <property type="molecule type" value="Genomic_DNA"/>
</dbReference>
<sequence length="413" mass="46261">MRVLIIGYVWPEPNSSAAGRRMLELVSALQANGGEIHFASAAVLGEHSVDLAALDVSAVSIVLNCDSFDSYIKDLQPTVVIFDRFLMEEQFGWRVERSCPAALKILDSEDLHCLRHARHQALKQKRELNRQDLCSELALREIAAIWRCDLTLIISEFELALLQDSYGVPTDLLHYLPLLSEFDGSQAANWPSYDERQHCVVVGNFRHAPNWDAVQYLRSEIWPLIRRRMPMLQCHVYGAYPPPKALQLHSDKLGFLVKGWAADADEVVRKARLCLAPLRFGAGQKGKLLAAMECGTPSITSAIGAEGMCGDLAWSGSIVTDSSQFAADFTAAACALYGDRDAWEAAQRQGGELLLKRYQCSSHLAYFAQRLLELSTELNEHRLKHFNGLMLRHHTVKSHQYMSQWIAAKNQQG</sequence>
<keyword evidence="2" id="KW-1185">Reference proteome</keyword>
<proteinExistence type="predicted"/>
<accession>A0ABV3U918</accession>
<dbReference type="RefSeq" id="WP_368382330.1">
    <property type="nucleotide sequence ID" value="NZ_JBFRYA010000012.1"/>
</dbReference>
<dbReference type="SUPFAM" id="SSF53756">
    <property type="entry name" value="UDP-Glycosyltransferase/glycogen phosphorylase"/>
    <property type="match status" value="1"/>
</dbReference>
<evidence type="ECO:0000313" key="1">
    <source>
        <dbReference type="EMBL" id="MEX1669950.1"/>
    </source>
</evidence>
<protein>
    <submittedName>
        <fullName evidence="1">Glycosyltransferase</fullName>
    </submittedName>
</protein>
<organism evidence="1 2">
    <name type="scientific">Zhongshania guokunii</name>
    <dbReference type="NCBI Taxonomy" id="641783"/>
    <lineage>
        <taxon>Bacteria</taxon>
        <taxon>Pseudomonadati</taxon>
        <taxon>Pseudomonadota</taxon>
        <taxon>Gammaproteobacteria</taxon>
        <taxon>Cellvibrionales</taxon>
        <taxon>Spongiibacteraceae</taxon>
        <taxon>Zhongshania</taxon>
    </lineage>
</organism>
<dbReference type="Pfam" id="PF13692">
    <property type="entry name" value="Glyco_trans_1_4"/>
    <property type="match status" value="1"/>
</dbReference>
<dbReference type="Proteomes" id="UP001557485">
    <property type="component" value="Unassembled WGS sequence"/>
</dbReference>
<evidence type="ECO:0000313" key="2">
    <source>
        <dbReference type="Proteomes" id="UP001557485"/>
    </source>
</evidence>
<reference evidence="1 2" key="1">
    <citation type="journal article" date="2011" name="Int. J. Syst. Evol. Microbiol.">
        <title>Zhongshania antarctica gen. nov., sp. nov. and Zhongshania guokunii sp. nov., gammaproteobacteria respectively isolated from coastal attached (fast) ice and surface seawater of the Antarctic.</title>
        <authorList>
            <person name="Li H.J."/>
            <person name="Zhang X.Y."/>
            <person name="Chen C.X."/>
            <person name="Zhang Y.J."/>
            <person name="Gao Z.M."/>
            <person name="Yu Y."/>
            <person name="Chen X.L."/>
            <person name="Chen B."/>
            <person name="Zhang Y.Z."/>
        </authorList>
    </citation>
    <scope>NUCLEOTIDE SEQUENCE [LARGE SCALE GENOMIC DNA]</scope>
    <source>
        <strain evidence="1 2">ZS6-22T</strain>
    </source>
</reference>
<name>A0ABV3U918_9GAMM</name>
<comment type="caution">
    <text evidence="1">The sequence shown here is derived from an EMBL/GenBank/DDBJ whole genome shotgun (WGS) entry which is preliminary data.</text>
</comment>